<gene>
    <name evidence="1" type="ORF">LTR36_002732</name>
</gene>
<evidence type="ECO:0000313" key="1">
    <source>
        <dbReference type="EMBL" id="KAK4545778.1"/>
    </source>
</evidence>
<protein>
    <submittedName>
        <fullName evidence="1">Uncharacterized protein</fullName>
    </submittedName>
</protein>
<sequence>MLLNATRQTPVHRLEHSLPDDLEKKVPDELVMLILEHMMMQSRQPVRIQTTRSTSRDDVVEDPSLEECSQCFRGCQVSECLVAMARQAYFRVNTIRIDAPTERSPRQILRSDKFAMPWASGIYSLELVLTLTADRSIRPRYATGTTEPLLRRRTVLEQRDITRVVALLGYLKQAFPRLRRLTLMLTIVLPDPDGSIFCCWHGKHAMQRRRGSNSGRLCCVLAESDSSFRDAYLEKFVPVLRAMDLNFAAFKWRTSCGHVYCKEWYGEDQEVSGELVRLVKGDEHSAAVLKDRKMPGWA</sequence>
<dbReference type="AlphaFoldDB" id="A0AAV9JLB6"/>
<keyword evidence="2" id="KW-1185">Reference proteome</keyword>
<organism evidence="1 2">
    <name type="scientific">Oleoguttula mirabilis</name>
    <dbReference type="NCBI Taxonomy" id="1507867"/>
    <lineage>
        <taxon>Eukaryota</taxon>
        <taxon>Fungi</taxon>
        <taxon>Dikarya</taxon>
        <taxon>Ascomycota</taxon>
        <taxon>Pezizomycotina</taxon>
        <taxon>Dothideomycetes</taxon>
        <taxon>Dothideomycetidae</taxon>
        <taxon>Mycosphaerellales</taxon>
        <taxon>Teratosphaeriaceae</taxon>
        <taxon>Oleoguttula</taxon>
    </lineage>
</organism>
<comment type="caution">
    <text evidence="1">The sequence shown here is derived from an EMBL/GenBank/DDBJ whole genome shotgun (WGS) entry which is preliminary data.</text>
</comment>
<dbReference type="Proteomes" id="UP001324427">
    <property type="component" value="Unassembled WGS sequence"/>
</dbReference>
<name>A0AAV9JLB6_9PEZI</name>
<proteinExistence type="predicted"/>
<reference evidence="1 2" key="1">
    <citation type="submission" date="2021-11" db="EMBL/GenBank/DDBJ databases">
        <title>Black yeast isolated from Biological Soil Crust.</title>
        <authorList>
            <person name="Kurbessoian T."/>
        </authorList>
    </citation>
    <scope>NUCLEOTIDE SEQUENCE [LARGE SCALE GENOMIC DNA]</scope>
    <source>
        <strain evidence="1 2">CCFEE 5522</strain>
    </source>
</reference>
<dbReference type="EMBL" id="JAVFHQ010000018">
    <property type="protein sequence ID" value="KAK4545778.1"/>
    <property type="molecule type" value="Genomic_DNA"/>
</dbReference>
<accession>A0AAV9JLB6</accession>
<evidence type="ECO:0000313" key="2">
    <source>
        <dbReference type="Proteomes" id="UP001324427"/>
    </source>
</evidence>